<sequence>MKKQIAIAAAITASLALWAAVWPQTTVDKETPTLTPTPAVIAPQAPLPEPTEPAMPLTTETEEADGTIAEPVLEEAGEHPSSPDPEPTTENQAEPAPQTPTPLEPEIEAIGDNSADMVYVPGFGWIESQGPNQATYAEDMYENGNKIGIMG</sequence>
<feature type="region of interest" description="Disordered" evidence="1">
    <location>
        <begin position="29"/>
        <end position="109"/>
    </location>
</feature>
<feature type="signal peptide" evidence="2">
    <location>
        <begin position="1"/>
        <end position="19"/>
    </location>
</feature>
<dbReference type="EMBL" id="QVME01000014">
    <property type="protein sequence ID" value="RGE65333.1"/>
    <property type="molecule type" value="Genomic_DNA"/>
</dbReference>
<evidence type="ECO:0000313" key="4">
    <source>
        <dbReference type="Proteomes" id="UP000260828"/>
    </source>
</evidence>
<organism evidence="3 4">
    <name type="scientific">Anaerotruncus colihominis</name>
    <dbReference type="NCBI Taxonomy" id="169435"/>
    <lineage>
        <taxon>Bacteria</taxon>
        <taxon>Bacillati</taxon>
        <taxon>Bacillota</taxon>
        <taxon>Clostridia</taxon>
        <taxon>Eubacteriales</taxon>
        <taxon>Oscillospiraceae</taxon>
        <taxon>Anaerotruncus</taxon>
    </lineage>
</organism>
<evidence type="ECO:0000256" key="2">
    <source>
        <dbReference type="SAM" id="SignalP"/>
    </source>
</evidence>
<protein>
    <submittedName>
        <fullName evidence="3">Uncharacterized protein</fullName>
    </submittedName>
</protein>
<dbReference type="Pfam" id="PF20187">
    <property type="entry name" value="DUF6550"/>
    <property type="match status" value="1"/>
</dbReference>
<evidence type="ECO:0000313" key="3">
    <source>
        <dbReference type="EMBL" id="RGE65333.1"/>
    </source>
</evidence>
<accession>A0A3E3IE55</accession>
<dbReference type="Proteomes" id="UP000260828">
    <property type="component" value="Unassembled WGS sequence"/>
</dbReference>
<comment type="caution">
    <text evidence="3">The sequence shown here is derived from an EMBL/GenBank/DDBJ whole genome shotgun (WGS) entry which is preliminary data.</text>
</comment>
<name>A0A3E3IE55_9FIRM</name>
<feature type="chain" id="PRO_5038988971" evidence="2">
    <location>
        <begin position="20"/>
        <end position="151"/>
    </location>
</feature>
<proteinExistence type="predicted"/>
<keyword evidence="2" id="KW-0732">Signal</keyword>
<evidence type="ECO:0000256" key="1">
    <source>
        <dbReference type="SAM" id="MobiDB-lite"/>
    </source>
</evidence>
<dbReference type="AlphaFoldDB" id="A0A3E3IE55"/>
<reference evidence="3 4" key="1">
    <citation type="submission" date="2018-08" db="EMBL/GenBank/DDBJ databases">
        <title>A genome reference for cultivated species of the human gut microbiota.</title>
        <authorList>
            <person name="Zou Y."/>
            <person name="Xue W."/>
            <person name="Luo G."/>
        </authorList>
    </citation>
    <scope>NUCLEOTIDE SEQUENCE [LARGE SCALE GENOMIC DNA]</scope>
    <source>
        <strain evidence="3 4">TF05-12AC</strain>
    </source>
</reference>
<gene>
    <name evidence="3" type="ORF">DXC40_17445</name>
</gene>
<dbReference type="RefSeq" id="WP_117547023.1">
    <property type="nucleotide sequence ID" value="NZ_QVME01000014.1"/>
</dbReference>
<dbReference type="InterPro" id="IPR046680">
    <property type="entry name" value="DUF6550"/>
</dbReference>